<evidence type="ECO:0000256" key="1">
    <source>
        <dbReference type="SAM" id="MobiDB-lite"/>
    </source>
</evidence>
<gene>
    <name evidence="3" type="ORF">H6D15_05495</name>
</gene>
<reference evidence="3 4" key="1">
    <citation type="journal article" date="2021" name="Sci. Rep.">
        <title>The distribution of antibiotic resistance genes in chicken gut microbiota commensals.</title>
        <authorList>
            <person name="Juricova H."/>
            <person name="Matiasovicova J."/>
            <person name="Kubasova T."/>
            <person name="Cejkova D."/>
            <person name="Rychlik I."/>
        </authorList>
    </citation>
    <scope>NUCLEOTIDE SEQUENCE [LARGE SCALE GENOMIC DNA]</scope>
    <source>
        <strain evidence="3 4">An421</strain>
    </source>
</reference>
<dbReference type="AlphaFoldDB" id="A0AA40ZSD4"/>
<name>A0AA40ZSD4_9BACT</name>
<comment type="caution">
    <text evidence="3">The sequence shown here is derived from an EMBL/GenBank/DDBJ whole genome shotgun (WGS) entry which is preliminary data.</text>
</comment>
<dbReference type="SUPFAM" id="SSF56935">
    <property type="entry name" value="Porins"/>
    <property type="match status" value="1"/>
</dbReference>
<evidence type="ECO:0000259" key="2">
    <source>
        <dbReference type="Pfam" id="PF14905"/>
    </source>
</evidence>
<dbReference type="InterPro" id="IPR041700">
    <property type="entry name" value="OMP_b-brl_3"/>
</dbReference>
<dbReference type="Pfam" id="PF14905">
    <property type="entry name" value="OMP_b-brl_3"/>
    <property type="match status" value="1"/>
</dbReference>
<dbReference type="Pfam" id="PF13620">
    <property type="entry name" value="CarboxypepD_reg"/>
    <property type="match status" value="1"/>
</dbReference>
<evidence type="ECO:0000313" key="4">
    <source>
        <dbReference type="Proteomes" id="UP000698924"/>
    </source>
</evidence>
<sequence length="982" mass="109500">MRKTFLLVVLLWAVALSAVSQSKIISVSGRLVEDDTKAPAAQATIQLLSLPDSAYVTGAASSEAGSFALPKVKAGKYVLKVSYIGYKTLFLPLQLTASAPNKRLGTLTLESDAIMLAEAVIVAEAPQVQIVEDTVAFNSSAYRTPEGAMLEELVKKLPGAEVDDDGNVKINGKEISKIMVDGKEFFGGDVKTGLKNLPVDMIDKLKTYDKKSDLARITGIDDGEEETVLDLTVKKGMNKGIFGNIDLSGGTEDRYMGRAMVNYFYDKTQVSLIAGANNVNDQGFSAGGGGPRWRRNNGLTSTKELGLNFATETEKIDMGGSVRYNYRGNDVYSDGYTENFLTGGEASSFNNSISSTSSGNKDFHADFRLEWKPDTLTNIIFRPNFSWGKSYSTADSKSGTFNSDPYAVVTNPNEYLDITKLSKMNLSDEIFDADSEEDPLDSIRVNTSNSLSGSDSKTLSADATLQVNRKLNSMGRNITFRGTIGYDDSESKQYTASNTRYFQQNEDGTVTPENIIRRYVTTPTDGYNYSLELTYSEPLWKATFLQFRYRFNYSYSKSDKKAYDLGEDWNFGEALPDDYEDGYDMSLSKFAEYKTYTHRFSPSLRFIRQKYQLSVGADLEPQKTSLSYKKDAMDTLAVRNVFNVAPNLDFRYRFSKVSQLRVTYRGRSSQPGMENLLDVTDDSNPLNITKGNPYLKPSFNHSLRIFYNTYNVDRQQGIFSHVNMQMTQNSISSSRTYNSSTGGWVTKPENINGNWSAFGMFGINSALKNKKFNIGSFSNLSYNNNVGYLTTGNGAEAVQQKNTTTNLTLNERLNGTYRNDWLEFGLNGTFSYSIEKDKLTPSNNQQPYTYSYGANTTVSMPWGMSLSTNIANQSRRGYSDSSMNRDELIWNAQLSQTFLKGDATVSFEMYDILHQQSNISRSLTASGRSVYKYNGVNSYCMLHFIYRLNIFGGKQARDKRGQMNFGPGGHRPPMGGPGRRRF</sequence>
<dbReference type="Proteomes" id="UP000698924">
    <property type="component" value="Unassembled WGS sequence"/>
</dbReference>
<feature type="domain" description="Outer membrane protein beta-barrel" evidence="2">
    <location>
        <begin position="470"/>
        <end position="813"/>
    </location>
</feature>
<dbReference type="SUPFAM" id="SSF49464">
    <property type="entry name" value="Carboxypeptidase regulatory domain-like"/>
    <property type="match status" value="1"/>
</dbReference>
<keyword evidence="3" id="KW-0675">Receptor</keyword>
<dbReference type="InterPro" id="IPR008969">
    <property type="entry name" value="CarboxyPept-like_regulatory"/>
</dbReference>
<proteinExistence type="predicted"/>
<feature type="region of interest" description="Disordered" evidence="1">
    <location>
        <begin position="959"/>
        <end position="982"/>
    </location>
</feature>
<keyword evidence="4" id="KW-1185">Reference proteome</keyword>
<evidence type="ECO:0000313" key="3">
    <source>
        <dbReference type="EMBL" id="MBM6857063.1"/>
    </source>
</evidence>
<protein>
    <submittedName>
        <fullName evidence="3">TonB-dependent receptor</fullName>
    </submittedName>
</protein>
<accession>A0AA40ZSD4</accession>
<organism evidence="3 4">
    <name type="scientific">Caecibacteroides pullorum</name>
    <dbReference type="NCBI Taxonomy" id="2725562"/>
    <lineage>
        <taxon>Bacteria</taxon>
        <taxon>Pseudomonadati</taxon>
        <taxon>Bacteroidota</taxon>
        <taxon>Bacteroidia</taxon>
        <taxon>Bacteroidales</taxon>
        <taxon>Bacteroidaceae</taxon>
        <taxon>Caecibacteroides</taxon>
    </lineage>
</organism>
<dbReference type="EMBL" id="JACJMO010000005">
    <property type="protein sequence ID" value="MBM6857063.1"/>
    <property type="molecule type" value="Genomic_DNA"/>
</dbReference>
<dbReference type="RefSeq" id="WP_075318485.1">
    <property type="nucleotide sequence ID" value="NZ_JAAZTS010000005.1"/>
</dbReference>